<dbReference type="Gramene" id="TKW28588">
    <property type="protein sequence ID" value="TKW28588"/>
    <property type="gene ID" value="SEVIR_3G342100v2"/>
</dbReference>
<dbReference type="AlphaFoldDB" id="A0A4U6VGJ0"/>
<keyword evidence="2" id="KW-1185">Reference proteome</keyword>
<dbReference type="GO" id="GO:0005742">
    <property type="term" value="C:mitochondrial outer membrane translocase complex"/>
    <property type="evidence" value="ECO:0007669"/>
    <property type="project" value="InterPro"/>
</dbReference>
<accession>A0A4U6VGJ0</accession>
<proteinExistence type="predicted"/>
<evidence type="ECO:0000313" key="1">
    <source>
        <dbReference type="EMBL" id="TKW28588.1"/>
    </source>
</evidence>
<reference evidence="1" key="1">
    <citation type="submission" date="2019-03" db="EMBL/GenBank/DDBJ databases">
        <title>WGS assembly of Setaria viridis.</title>
        <authorList>
            <person name="Huang P."/>
            <person name="Jenkins J."/>
            <person name="Grimwood J."/>
            <person name="Barry K."/>
            <person name="Healey A."/>
            <person name="Mamidi S."/>
            <person name="Sreedasyam A."/>
            <person name="Shu S."/>
            <person name="Feldman M."/>
            <person name="Wu J."/>
            <person name="Yu Y."/>
            <person name="Chen C."/>
            <person name="Johnson J."/>
            <person name="Rokhsar D."/>
            <person name="Baxter I."/>
            <person name="Schmutz J."/>
            <person name="Brutnell T."/>
            <person name="Kellogg E."/>
        </authorList>
    </citation>
    <scope>NUCLEOTIDE SEQUENCE [LARGE SCALE GENOMIC DNA]</scope>
</reference>
<protein>
    <submittedName>
        <fullName evidence="1">Uncharacterized protein</fullName>
    </submittedName>
</protein>
<dbReference type="PANTHER" id="PTHR37251">
    <property type="entry name" value="MITOCHONDRIAL IMPORT RECEPTOR SUBUNIT TOM5 HOMOLOG"/>
    <property type="match status" value="1"/>
</dbReference>
<organism evidence="1 2">
    <name type="scientific">Setaria viridis</name>
    <name type="common">Green bristlegrass</name>
    <name type="synonym">Setaria italica subsp. viridis</name>
    <dbReference type="NCBI Taxonomy" id="4556"/>
    <lineage>
        <taxon>Eukaryota</taxon>
        <taxon>Viridiplantae</taxon>
        <taxon>Streptophyta</taxon>
        <taxon>Embryophyta</taxon>
        <taxon>Tracheophyta</taxon>
        <taxon>Spermatophyta</taxon>
        <taxon>Magnoliopsida</taxon>
        <taxon>Liliopsida</taxon>
        <taxon>Poales</taxon>
        <taxon>Poaceae</taxon>
        <taxon>PACMAD clade</taxon>
        <taxon>Panicoideae</taxon>
        <taxon>Panicodae</taxon>
        <taxon>Paniceae</taxon>
        <taxon>Cenchrinae</taxon>
        <taxon>Setaria</taxon>
    </lineage>
</organism>
<evidence type="ECO:0000313" key="2">
    <source>
        <dbReference type="Proteomes" id="UP000298652"/>
    </source>
</evidence>
<dbReference type="OMA" id="INDEENW"/>
<gene>
    <name evidence="1" type="ORF">SEVIR_3G342100v2</name>
</gene>
<sequence length="58" mass="6282">MAGPAAAASEAWDKVTGFLHSQINDEENWANNYKIAKAIGLFAGSIFFMRTCGDIMTV</sequence>
<dbReference type="PANTHER" id="PTHR37251:SF2">
    <property type="match status" value="1"/>
</dbReference>
<name>A0A4U6VGJ0_SETVI</name>
<dbReference type="InterPro" id="IPR034553">
    <property type="entry name" value="TOM5_viridi"/>
</dbReference>
<dbReference type="EMBL" id="CM016554">
    <property type="protein sequence ID" value="TKW28588.1"/>
    <property type="molecule type" value="Genomic_DNA"/>
</dbReference>
<dbReference type="Proteomes" id="UP000298652">
    <property type="component" value="Chromosome 3"/>
</dbReference>